<evidence type="ECO:0000313" key="3">
    <source>
        <dbReference type="Proteomes" id="UP000231503"/>
    </source>
</evidence>
<organism evidence="2 3">
    <name type="scientific">Candidatus Niyogibacteria bacterium CG10_big_fil_rev_8_21_14_0_10_46_36</name>
    <dbReference type="NCBI Taxonomy" id="1974726"/>
    <lineage>
        <taxon>Bacteria</taxon>
        <taxon>Candidatus Niyogiibacteriota</taxon>
    </lineage>
</organism>
<feature type="transmembrane region" description="Helical" evidence="1">
    <location>
        <begin position="59"/>
        <end position="80"/>
    </location>
</feature>
<keyword evidence="1" id="KW-1133">Transmembrane helix</keyword>
<dbReference type="EMBL" id="PFCO01000005">
    <property type="protein sequence ID" value="PIR69535.1"/>
    <property type="molecule type" value="Genomic_DNA"/>
</dbReference>
<evidence type="ECO:0000313" key="2">
    <source>
        <dbReference type="EMBL" id="PIR69535.1"/>
    </source>
</evidence>
<accession>A0A2H0TFE4</accession>
<gene>
    <name evidence="2" type="ORF">COU47_02130</name>
</gene>
<keyword evidence="1" id="KW-0472">Membrane</keyword>
<dbReference type="Proteomes" id="UP000231503">
    <property type="component" value="Unassembled WGS sequence"/>
</dbReference>
<name>A0A2H0TFE4_9BACT</name>
<feature type="transmembrane region" description="Helical" evidence="1">
    <location>
        <begin position="16"/>
        <end position="39"/>
    </location>
</feature>
<evidence type="ECO:0000256" key="1">
    <source>
        <dbReference type="SAM" id="Phobius"/>
    </source>
</evidence>
<keyword evidence="1" id="KW-0812">Transmembrane</keyword>
<dbReference type="AlphaFoldDB" id="A0A2H0TFE4"/>
<comment type="caution">
    <text evidence="2">The sequence shown here is derived from an EMBL/GenBank/DDBJ whole genome shotgun (WGS) entry which is preliminary data.</text>
</comment>
<evidence type="ECO:0008006" key="4">
    <source>
        <dbReference type="Google" id="ProtNLM"/>
    </source>
</evidence>
<reference evidence="3" key="1">
    <citation type="submission" date="2017-09" db="EMBL/GenBank/DDBJ databases">
        <title>Depth-based differentiation of microbial function through sediment-hosted aquifers and enrichment of novel symbionts in the deep terrestrial subsurface.</title>
        <authorList>
            <person name="Probst A.J."/>
            <person name="Ladd B."/>
            <person name="Jarett J.K."/>
            <person name="Geller-Mcgrath D.E."/>
            <person name="Sieber C.M.K."/>
            <person name="Emerson J.B."/>
            <person name="Anantharaman K."/>
            <person name="Thomas B.C."/>
            <person name="Malmstrom R."/>
            <person name="Stieglmeier M."/>
            <person name="Klingl A."/>
            <person name="Woyke T."/>
            <person name="Ryan C.M."/>
            <person name="Banfield J.F."/>
        </authorList>
    </citation>
    <scope>NUCLEOTIDE SEQUENCE [LARGE SCALE GENOMIC DNA]</scope>
</reference>
<protein>
    <recommendedName>
        <fullName evidence="4">DUF502 domain-containing protein</fullName>
    </recommendedName>
</protein>
<proteinExistence type="predicted"/>
<sequence>MKKYTISFKIGQSLKLGFIGIGFVGIMLYAGYLISWSVGKLIFKMLKVFVSIHPALQSPFGYALGISLIIVFAYVAGVILEIRTGKEGEEPLNQKLSNKIPGCNLLFEFFKTLIKSIHNIKNCRFVLVKTKKEVGWEDAEFIMLGILYDEGQAIMLPERKKIVRPATTVSIPPNPVTGFLGWPHRDCILLLKTPRDAIIKTIVSFGTMCPKDGFEVEEDQSQLDKYFTDNNTDEKSTSHAHTCDS</sequence>